<reference evidence="1" key="1">
    <citation type="journal article" date="2015" name="PLoS Genet.">
        <title>Genome Sequencing of the Perciform Fish Larimichthys crocea Provides Insights into Molecular and Genetic Mechanisms of Stress Adaptation.</title>
        <authorList>
            <person name="Ao J."/>
            <person name="Mu Y."/>
            <person name="Xiang L.X."/>
            <person name="Fan D."/>
            <person name="Feng M."/>
            <person name="Zhang S."/>
            <person name="Shi Q."/>
            <person name="Zhu L.Y."/>
            <person name="Li T."/>
            <person name="Ding Y."/>
            <person name="Nie L."/>
            <person name="Li Q."/>
            <person name="Dong W.R."/>
            <person name="Jiang L."/>
            <person name="Sun B."/>
            <person name="Zhang X."/>
            <person name="Li M."/>
            <person name="Zhang H.Q."/>
            <person name="Xie S."/>
            <person name="Zhu Y."/>
            <person name="Jiang X."/>
            <person name="Wang X."/>
            <person name="Mu P."/>
            <person name="Chen W."/>
            <person name="Yue Z."/>
            <person name="Wang Z."/>
            <person name="Wang J."/>
            <person name="Shao J.Z."/>
            <person name="Chen X."/>
        </authorList>
    </citation>
    <scope>NUCLEOTIDE SEQUENCE [LARGE SCALE GENOMIC DNA]</scope>
    <source>
        <strain evidence="1">SSNF</strain>
        <tissue evidence="1">Blood</tissue>
    </source>
</reference>
<gene>
    <name evidence="1" type="ORF">EH28_02512</name>
</gene>
<sequence length="219" mass="24532">MTIGPGHKILISNDTAEGRTPNDTLLREGWYSCQHSKTISFEDTHTFAAGYKDAKVNMKLSYILAFFEKEDTFYPRCITIWPLYDPVRHDATVWPRAGSHIGHFRPIRILCCASLAATGDETESGDGIGLASQRANTTNVTAKKEKKKKIRHNTTSILICEVDNVPLFMIHLILLDKKRFGFPAVFALHSSSTLFTLRLCFVTTLGDSYCLQVTGSTER</sequence>
<protein>
    <submittedName>
        <fullName evidence="1">Uncharacterized protein</fullName>
    </submittedName>
</protein>
<dbReference type="AlphaFoldDB" id="A0A0F8ATW7"/>
<dbReference type="EMBL" id="KQ042767">
    <property type="protein sequence ID" value="KKF10954.1"/>
    <property type="molecule type" value="Genomic_DNA"/>
</dbReference>
<evidence type="ECO:0000313" key="1">
    <source>
        <dbReference type="EMBL" id="KKF10954.1"/>
    </source>
</evidence>
<accession>A0A0F8ATW7</accession>
<name>A0A0F8ATW7_LARCR</name>
<proteinExistence type="predicted"/>
<organism evidence="1">
    <name type="scientific">Larimichthys crocea</name>
    <name type="common">Large yellow croaker</name>
    <name type="synonym">Pseudosciaena crocea</name>
    <dbReference type="NCBI Taxonomy" id="215358"/>
    <lineage>
        <taxon>Eukaryota</taxon>
        <taxon>Metazoa</taxon>
        <taxon>Chordata</taxon>
        <taxon>Craniata</taxon>
        <taxon>Vertebrata</taxon>
        <taxon>Euteleostomi</taxon>
        <taxon>Actinopterygii</taxon>
        <taxon>Neopterygii</taxon>
        <taxon>Teleostei</taxon>
        <taxon>Neoteleostei</taxon>
        <taxon>Acanthomorphata</taxon>
        <taxon>Eupercaria</taxon>
        <taxon>Sciaenidae</taxon>
        <taxon>Larimichthys</taxon>
    </lineage>
</organism>